<evidence type="ECO:0000259" key="1">
    <source>
        <dbReference type="Pfam" id="PF14497"/>
    </source>
</evidence>
<sequence length="251" mass="27425">MEYIEVEQAIELPGLRLVLSAGVPGPWGEAAKAMLAYKGLDFTAVRQEGGGENAALKAWTGQSSAPVLVADDLPPACHWLDLVTLADRLQPAPALLPEEPALRAQAVGLSTLIAGAEGFGWQRRLMMIHPMMAVNPVPEVAANLAHRYGYSESAFHAAPGRMQQICGYLDQQLQQAAGEYFVGDAPSAADFYWANFVGMIKPLPPEANPMPDWIRTLYTTEDPGLLQCLTSRLEAHRDMMYQRHISLPLDF</sequence>
<dbReference type="InterPro" id="IPR036249">
    <property type="entry name" value="Thioredoxin-like_sf"/>
</dbReference>
<dbReference type="SUPFAM" id="SSF52833">
    <property type="entry name" value="Thioredoxin-like"/>
    <property type="match status" value="1"/>
</dbReference>
<dbReference type="EMBL" id="VTUX01000002">
    <property type="protein sequence ID" value="KAA1193035.1"/>
    <property type="molecule type" value="Genomic_DNA"/>
</dbReference>
<dbReference type="InterPro" id="IPR036282">
    <property type="entry name" value="Glutathione-S-Trfase_C_sf"/>
</dbReference>
<gene>
    <name evidence="2" type="ORF">F0M18_04085</name>
</gene>
<name>A0A5B0X2V1_9GAMM</name>
<dbReference type="SUPFAM" id="SSF47616">
    <property type="entry name" value="GST C-terminal domain-like"/>
    <property type="match status" value="1"/>
</dbReference>
<dbReference type="Pfam" id="PF14497">
    <property type="entry name" value="GST_C_3"/>
    <property type="match status" value="1"/>
</dbReference>
<dbReference type="Proteomes" id="UP000323708">
    <property type="component" value="Unassembled WGS sequence"/>
</dbReference>
<dbReference type="Gene3D" id="1.20.1050.10">
    <property type="match status" value="1"/>
</dbReference>
<proteinExistence type="predicted"/>
<evidence type="ECO:0000313" key="3">
    <source>
        <dbReference type="Proteomes" id="UP000323708"/>
    </source>
</evidence>
<evidence type="ECO:0000313" key="2">
    <source>
        <dbReference type="EMBL" id="KAA1193035.1"/>
    </source>
</evidence>
<protein>
    <recommendedName>
        <fullName evidence="1">Glutathione S-transferase C-terminal domain-containing protein</fullName>
    </recommendedName>
</protein>
<reference evidence="2 3" key="1">
    <citation type="submission" date="2019-09" db="EMBL/GenBank/DDBJ databases">
        <authorList>
            <person name="Chen X.-Y."/>
        </authorList>
    </citation>
    <scope>NUCLEOTIDE SEQUENCE [LARGE SCALE GENOMIC DNA]</scope>
    <source>
        <strain evidence="2 3">NY5</strain>
    </source>
</reference>
<keyword evidence="3" id="KW-1185">Reference proteome</keyword>
<dbReference type="AlphaFoldDB" id="A0A5B0X2V1"/>
<dbReference type="RefSeq" id="WP_149610144.1">
    <property type="nucleotide sequence ID" value="NZ_VTUX01000002.1"/>
</dbReference>
<comment type="caution">
    <text evidence="2">The sequence shown here is derived from an EMBL/GenBank/DDBJ whole genome shotgun (WGS) entry which is preliminary data.</text>
</comment>
<organism evidence="2 3">
    <name type="scientific">Pseudohalioglobus sediminis</name>
    <dbReference type="NCBI Taxonomy" id="2606449"/>
    <lineage>
        <taxon>Bacteria</taxon>
        <taxon>Pseudomonadati</taxon>
        <taxon>Pseudomonadota</taxon>
        <taxon>Gammaproteobacteria</taxon>
        <taxon>Cellvibrionales</taxon>
        <taxon>Halieaceae</taxon>
        <taxon>Pseudohalioglobus</taxon>
    </lineage>
</organism>
<accession>A0A5B0X2V1</accession>
<dbReference type="Gene3D" id="3.40.30.10">
    <property type="entry name" value="Glutaredoxin"/>
    <property type="match status" value="1"/>
</dbReference>
<dbReference type="InterPro" id="IPR004046">
    <property type="entry name" value="GST_C"/>
</dbReference>
<feature type="domain" description="Glutathione S-transferase C-terminal" evidence="1">
    <location>
        <begin position="161"/>
        <end position="201"/>
    </location>
</feature>